<sequence length="111" mass="12808">MTNAVCESRNKSLVVINTCRLRAVQRNKTILNILVTFLKPVQNVSIRLQVMKKANGYKPWVLDSTIVDCCKFLRNPNIDPIGKVIFNLFKDFSTLNHSCPYVVCFYKFHVN</sequence>
<proteinExistence type="predicted"/>
<gene>
    <name evidence="1" type="ORF">Dbus_chr3Rg279</name>
</gene>
<reference evidence="1 2" key="1">
    <citation type="submission" date="2015-08" db="EMBL/GenBank/DDBJ databases">
        <title>Ancestral chromatin configuration constrains chromatin evolution on differentiating sex chromosomes in Drosophila.</title>
        <authorList>
            <person name="Zhou Q."/>
            <person name="Bachtrog D."/>
        </authorList>
    </citation>
    <scope>NUCLEOTIDE SEQUENCE [LARGE SCALE GENOMIC DNA]</scope>
    <source>
        <tissue evidence="1">Whole larvae</tissue>
    </source>
</reference>
<dbReference type="EMBL" id="CP012526">
    <property type="protein sequence ID" value="ALC45529.1"/>
    <property type="molecule type" value="Genomic_DNA"/>
</dbReference>
<dbReference type="Proteomes" id="UP000494163">
    <property type="component" value="Chromosome 3R"/>
</dbReference>
<evidence type="ECO:0000313" key="2">
    <source>
        <dbReference type="Proteomes" id="UP000494163"/>
    </source>
</evidence>
<dbReference type="InterPro" id="IPR010512">
    <property type="entry name" value="DUF1091"/>
</dbReference>
<dbReference type="Pfam" id="PF06477">
    <property type="entry name" value="DUF1091"/>
    <property type="match status" value="1"/>
</dbReference>
<name>A0A0M3QXA5_DROBS</name>
<protein>
    <submittedName>
        <fullName evidence="1">CG33777</fullName>
    </submittedName>
</protein>
<accession>A0A0M3QXA5</accession>
<dbReference type="OrthoDB" id="7912113at2759"/>
<evidence type="ECO:0000313" key="1">
    <source>
        <dbReference type="EMBL" id="ALC45529.1"/>
    </source>
</evidence>
<dbReference type="OMA" id="HTADLNF"/>
<dbReference type="PANTHER" id="PTHR20898:SF0">
    <property type="entry name" value="DAEDALUS ON 3-RELATED"/>
    <property type="match status" value="1"/>
</dbReference>
<dbReference type="PANTHER" id="PTHR20898">
    <property type="entry name" value="DAEDALUS ON 3-RELATED-RELATED"/>
    <property type="match status" value="1"/>
</dbReference>
<organism evidence="1 2">
    <name type="scientific">Drosophila busckii</name>
    <name type="common">Fruit fly</name>
    <dbReference type="NCBI Taxonomy" id="30019"/>
    <lineage>
        <taxon>Eukaryota</taxon>
        <taxon>Metazoa</taxon>
        <taxon>Ecdysozoa</taxon>
        <taxon>Arthropoda</taxon>
        <taxon>Hexapoda</taxon>
        <taxon>Insecta</taxon>
        <taxon>Pterygota</taxon>
        <taxon>Neoptera</taxon>
        <taxon>Endopterygota</taxon>
        <taxon>Diptera</taxon>
        <taxon>Brachycera</taxon>
        <taxon>Muscomorpha</taxon>
        <taxon>Ephydroidea</taxon>
        <taxon>Drosophilidae</taxon>
        <taxon>Drosophila</taxon>
    </lineage>
</organism>
<keyword evidence="2" id="KW-1185">Reference proteome</keyword>
<dbReference type="AlphaFoldDB" id="A0A0M3QXA5"/>